<keyword evidence="1" id="KW-0732">Signal</keyword>
<evidence type="ECO:0008006" key="4">
    <source>
        <dbReference type="Google" id="ProtNLM"/>
    </source>
</evidence>
<evidence type="ECO:0000313" key="2">
    <source>
        <dbReference type="EMBL" id="MQA39097.1"/>
    </source>
</evidence>
<evidence type="ECO:0000313" key="3">
    <source>
        <dbReference type="Proteomes" id="UP000440498"/>
    </source>
</evidence>
<dbReference type="Proteomes" id="UP000440498">
    <property type="component" value="Unassembled WGS sequence"/>
</dbReference>
<comment type="caution">
    <text evidence="2">The sequence shown here is derived from an EMBL/GenBank/DDBJ whole genome shotgun (WGS) entry which is preliminary data.</text>
</comment>
<evidence type="ECO:0000256" key="1">
    <source>
        <dbReference type="SAM" id="SignalP"/>
    </source>
</evidence>
<keyword evidence="3" id="KW-1185">Reference proteome</keyword>
<name>A0A6A7N288_9BURK</name>
<reference evidence="2 3" key="1">
    <citation type="submission" date="2019-10" db="EMBL/GenBank/DDBJ databases">
        <title>Two novel species isolated from a subtropical stream in China.</title>
        <authorList>
            <person name="Lu H."/>
        </authorList>
    </citation>
    <scope>NUCLEOTIDE SEQUENCE [LARGE SCALE GENOMIC DNA]</scope>
    <source>
        <strain evidence="2 3">FT29W</strain>
    </source>
</reference>
<sequence length="69" mass="7519">MHNIQRYAAAAALLALCSASLNAGPAPWYKWRSKIDNGIACSQTPLGPGWEKDSGPYKDSRCEKLVLVK</sequence>
<organism evidence="2 3">
    <name type="scientific">Rugamonas aquatica</name>
    <dbReference type="NCBI Taxonomy" id="2743357"/>
    <lineage>
        <taxon>Bacteria</taxon>
        <taxon>Pseudomonadati</taxon>
        <taxon>Pseudomonadota</taxon>
        <taxon>Betaproteobacteria</taxon>
        <taxon>Burkholderiales</taxon>
        <taxon>Oxalobacteraceae</taxon>
        <taxon>Telluria group</taxon>
        <taxon>Rugamonas</taxon>
    </lineage>
</organism>
<protein>
    <recommendedName>
        <fullName evidence="4">DUF4124 domain-containing protein</fullName>
    </recommendedName>
</protein>
<dbReference type="RefSeq" id="WP_152838387.1">
    <property type="nucleotide sequence ID" value="NZ_WHUG01000004.1"/>
</dbReference>
<feature type="chain" id="PRO_5025417077" description="DUF4124 domain-containing protein" evidence="1">
    <location>
        <begin position="24"/>
        <end position="69"/>
    </location>
</feature>
<feature type="signal peptide" evidence="1">
    <location>
        <begin position="1"/>
        <end position="23"/>
    </location>
</feature>
<dbReference type="AlphaFoldDB" id="A0A6A7N288"/>
<gene>
    <name evidence="2" type="ORF">GEV02_13110</name>
</gene>
<accession>A0A6A7N288</accession>
<proteinExistence type="predicted"/>
<dbReference type="EMBL" id="WHUG01000004">
    <property type="protein sequence ID" value="MQA39097.1"/>
    <property type="molecule type" value="Genomic_DNA"/>
</dbReference>